<name>A0A1I6LSC9_9FIRM</name>
<dbReference type="Gene3D" id="3.30.428.10">
    <property type="entry name" value="HIT-like"/>
    <property type="match status" value="1"/>
</dbReference>
<dbReference type="PANTHER" id="PTHR46648:SF1">
    <property type="entry name" value="ADENOSINE 5'-MONOPHOSPHORAMIDASE HNT1"/>
    <property type="match status" value="1"/>
</dbReference>
<dbReference type="RefSeq" id="WP_092563932.1">
    <property type="nucleotide sequence ID" value="NZ_FOYZ01000020.1"/>
</dbReference>
<feature type="short sequence motif" description="Histidine triad motif" evidence="2 3">
    <location>
        <begin position="99"/>
        <end position="103"/>
    </location>
</feature>
<dbReference type="Proteomes" id="UP000199659">
    <property type="component" value="Unassembled WGS sequence"/>
</dbReference>
<dbReference type="InterPro" id="IPR036265">
    <property type="entry name" value="HIT-like_sf"/>
</dbReference>
<dbReference type="InterPro" id="IPR011146">
    <property type="entry name" value="HIT-like"/>
</dbReference>
<dbReference type="EMBL" id="FOYZ01000020">
    <property type="protein sequence ID" value="SFS06326.1"/>
    <property type="molecule type" value="Genomic_DNA"/>
</dbReference>
<dbReference type="InterPro" id="IPR019808">
    <property type="entry name" value="Histidine_triad_CS"/>
</dbReference>
<feature type="active site" description="Tele-AMP-histidine intermediate" evidence="1">
    <location>
        <position position="101"/>
    </location>
</feature>
<keyword evidence="6" id="KW-1185">Reference proteome</keyword>
<evidence type="ECO:0000256" key="1">
    <source>
        <dbReference type="PIRSR" id="PIRSR601310-1"/>
    </source>
</evidence>
<evidence type="ECO:0000313" key="6">
    <source>
        <dbReference type="Proteomes" id="UP000199659"/>
    </source>
</evidence>
<dbReference type="PROSITE" id="PS51084">
    <property type="entry name" value="HIT_2"/>
    <property type="match status" value="1"/>
</dbReference>
<sequence>MKDANCIFCKIADGEIPSIKLYEDKNFVVIFDISPAAQGHAIIISKTHAKDLFELPNEYAANIMVVAKKVGSALMEALNCDGMNILQNNGEAAGQTVFHLHVHLIPRYADDAVNIKWNIGTADQEFLNDLSKKVEEKIAKHS</sequence>
<dbReference type="STRING" id="37658.SAMN05661086_03531"/>
<dbReference type="PROSITE" id="PS00892">
    <property type="entry name" value="HIT_1"/>
    <property type="match status" value="1"/>
</dbReference>
<reference evidence="5 6" key="1">
    <citation type="submission" date="2016-10" db="EMBL/GenBank/DDBJ databases">
        <authorList>
            <person name="de Groot N.N."/>
        </authorList>
    </citation>
    <scope>NUCLEOTIDE SEQUENCE [LARGE SCALE GENOMIC DNA]</scope>
    <source>
        <strain evidence="5 6">743A</strain>
    </source>
</reference>
<protein>
    <submittedName>
        <fullName evidence="5">Histidine triad (HIT) family protein</fullName>
    </submittedName>
</protein>
<evidence type="ECO:0000256" key="3">
    <source>
        <dbReference type="PROSITE-ProRule" id="PRU00464"/>
    </source>
</evidence>
<gene>
    <name evidence="5" type="ORF">SAMN05661086_03531</name>
</gene>
<evidence type="ECO:0000259" key="4">
    <source>
        <dbReference type="PROSITE" id="PS51084"/>
    </source>
</evidence>
<evidence type="ECO:0000256" key="2">
    <source>
        <dbReference type="PIRSR" id="PIRSR601310-3"/>
    </source>
</evidence>
<dbReference type="OrthoDB" id="9784774at2"/>
<proteinExistence type="predicted"/>
<accession>A0A1I6LSC9</accession>
<feature type="domain" description="HIT" evidence="4">
    <location>
        <begin position="7"/>
        <end position="114"/>
    </location>
</feature>
<dbReference type="SUPFAM" id="SSF54197">
    <property type="entry name" value="HIT-like"/>
    <property type="match status" value="1"/>
</dbReference>
<dbReference type="GO" id="GO:0009117">
    <property type="term" value="P:nucleotide metabolic process"/>
    <property type="evidence" value="ECO:0007669"/>
    <property type="project" value="TreeGrafter"/>
</dbReference>
<dbReference type="CDD" id="cd01277">
    <property type="entry name" value="HINT_subgroup"/>
    <property type="match status" value="1"/>
</dbReference>
<dbReference type="AlphaFoldDB" id="A0A1I6LSC9"/>
<evidence type="ECO:0000313" key="5">
    <source>
        <dbReference type="EMBL" id="SFS06326.1"/>
    </source>
</evidence>
<dbReference type="InterPro" id="IPR001310">
    <property type="entry name" value="Histidine_triad_HIT"/>
</dbReference>
<dbReference type="Pfam" id="PF01230">
    <property type="entry name" value="HIT"/>
    <property type="match status" value="1"/>
</dbReference>
<dbReference type="GO" id="GO:0003824">
    <property type="term" value="F:catalytic activity"/>
    <property type="evidence" value="ECO:0007669"/>
    <property type="project" value="InterPro"/>
</dbReference>
<dbReference type="PRINTS" id="PR00332">
    <property type="entry name" value="HISTRIAD"/>
</dbReference>
<dbReference type="InterPro" id="IPR039384">
    <property type="entry name" value="HINT"/>
</dbReference>
<dbReference type="PANTHER" id="PTHR46648">
    <property type="entry name" value="HIT FAMILY PROTEIN 1"/>
    <property type="match status" value="1"/>
</dbReference>
<organism evidence="5 6">
    <name type="scientific">Anaeromicropila populeti</name>
    <dbReference type="NCBI Taxonomy" id="37658"/>
    <lineage>
        <taxon>Bacteria</taxon>
        <taxon>Bacillati</taxon>
        <taxon>Bacillota</taxon>
        <taxon>Clostridia</taxon>
        <taxon>Lachnospirales</taxon>
        <taxon>Lachnospiraceae</taxon>
        <taxon>Anaeromicropila</taxon>
    </lineage>
</organism>